<feature type="non-terminal residue" evidence="2">
    <location>
        <position position="210"/>
    </location>
</feature>
<evidence type="ECO:0000313" key="3">
    <source>
        <dbReference type="Proteomes" id="UP001189429"/>
    </source>
</evidence>
<proteinExistence type="predicted"/>
<dbReference type="InterPro" id="IPR043519">
    <property type="entry name" value="NT_sf"/>
</dbReference>
<evidence type="ECO:0000256" key="1">
    <source>
        <dbReference type="SAM" id="MobiDB-lite"/>
    </source>
</evidence>
<comment type="caution">
    <text evidence="2">The sequence shown here is derived from an EMBL/GenBank/DDBJ whole genome shotgun (WGS) entry which is preliminary data.</text>
</comment>
<feature type="region of interest" description="Disordered" evidence="1">
    <location>
        <begin position="48"/>
        <end position="80"/>
    </location>
</feature>
<name>A0ABN9YIG9_9DINO</name>
<organism evidence="2 3">
    <name type="scientific">Prorocentrum cordatum</name>
    <dbReference type="NCBI Taxonomy" id="2364126"/>
    <lineage>
        <taxon>Eukaryota</taxon>
        <taxon>Sar</taxon>
        <taxon>Alveolata</taxon>
        <taxon>Dinophyceae</taxon>
        <taxon>Prorocentrales</taxon>
        <taxon>Prorocentraceae</taxon>
        <taxon>Prorocentrum</taxon>
    </lineage>
</organism>
<protein>
    <submittedName>
        <fullName evidence="2">Uncharacterized protein</fullName>
    </submittedName>
</protein>
<evidence type="ECO:0000313" key="2">
    <source>
        <dbReference type="EMBL" id="CAK0911564.1"/>
    </source>
</evidence>
<sequence length="210" mass="22222">MVAVHEKEHARRDTRKHGKIFVDAAVHHQHRGAGAWWHGQGSARLDRWQRGGGQQWEQQPHKSSWRTAGSGRPSQEPVVAAKAPPLAAAVLGAQPGGRRATPGGPAGDLAAAVPPPEEIPGPPAGVMPPPPVGFFPGYPNMGDVVSRLEAELQQRLAEVELSDQDKVDINRAMDELQETVGKLGPKWCSTLFGSVANGFGVRASDLGAAG</sequence>
<accession>A0ABN9YIG9</accession>
<dbReference type="EMBL" id="CAUYUJ010022607">
    <property type="protein sequence ID" value="CAK0911564.1"/>
    <property type="molecule type" value="Genomic_DNA"/>
</dbReference>
<reference evidence="2" key="1">
    <citation type="submission" date="2023-10" db="EMBL/GenBank/DDBJ databases">
        <authorList>
            <person name="Chen Y."/>
            <person name="Shah S."/>
            <person name="Dougan E. K."/>
            <person name="Thang M."/>
            <person name="Chan C."/>
        </authorList>
    </citation>
    <scope>NUCLEOTIDE SEQUENCE [LARGE SCALE GENOMIC DNA]</scope>
</reference>
<dbReference type="Proteomes" id="UP001189429">
    <property type="component" value="Unassembled WGS sequence"/>
</dbReference>
<keyword evidence="3" id="KW-1185">Reference proteome</keyword>
<dbReference type="SUPFAM" id="SSF81301">
    <property type="entry name" value="Nucleotidyltransferase"/>
    <property type="match status" value="1"/>
</dbReference>
<gene>
    <name evidence="2" type="ORF">PCOR1329_LOCUS85409</name>
</gene>